<keyword evidence="2" id="KW-1185">Reference proteome</keyword>
<sequence>IHKEYCPKNCVRDWFEAFKYAKTIEKQPTDVSIQNPKSSGHTHKAVRQRFDFAKEILTIIDNEGFDVGCIWFTDEAHFHLNGFVNKQNWRFWGSENPHLCEEKPLHSPKLLLGLRYAAEALSALFSCEKRSLVNVTLQFWNNLSAHRLALEDRPRIEWFMQDGARPLHTEKVFRFLDEYFGNRVIALDYPKFSAQEWTDLHIRRSDSL</sequence>
<dbReference type="OrthoDB" id="6436543at2759"/>
<dbReference type="PANTHER" id="PTHR47326:SF1">
    <property type="entry name" value="HTH PSQ-TYPE DOMAIN-CONTAINING PROTEIN"/>
    <property type="match status" value="1"/>
</dbReference>
<proteinExistence type="predicted"/>
<protein>
    <recommendedName>
        <fullName evidence="3">Tc1-like transposase DDE domain-containing protein</fullName>
    </recommendedName>
</protein>
<dbReference type="PANTHER" id="PTHR47326">
    <property type="entry name" value="TRANSPOSABLE ELEMENT TC3 TRANSPOSASE-LIKE PROTEIN"/>
    <property type="match status" value="1"/>
</dbReference>
<comment type="caution">
    <text evidence="1">The sequence shown here is derived from an EMBL/GenBank/DDBJ whole genome shotgun (WGS) entry which is preliminary data.</text>
</comment>
<evidence type="ECO:0000313" key="2">
    <source>
        <dbReference type="Proteomes" id="UP000499080"/>
    </source>
</evidence>
<dbReference type="AlphaFoldDB" id="A0A4Y2F924"/>
<dbReference type="InterPro" id="IPR036397">
    <property type="entry name" value="RNaseH_sf"/>
</dbReference>
<evidence type="ECO:0008006" key="3">
    <source>
        <dbReference type="Google" id="ProtNLM"/>
    </source>
</evidence>
<name>A0A4Y2F924_ARAVE</name>
<dbReference type="Gene3D" id="3.30.420.10">
    <property type="entry name" value="Ribonuclease H-like superfamily/Ribonuclease H"/>
    <property type="match status" value="1"/>
</dbReference>
<dbReference type="GO" id="GO:0003676">
    <property type="term" value="F:nucleic acid binding"/>
    <property type="evidence" value="ECO:0007669"/>
    <property type="project" value="InterPro"/>
</dbReference>
<evidence type="ECO:0000313" key="1">
    <source>
        <dbReference type="EMBL" id="GBM36976.1"/>
    </source>
</evidence>
<gene>
    <name evidence="1" type="ORF">AVEN_229398_1</name>
</gene>
<dbReference type="EMBL" id="BGPR01172867">
    <property type="protein sequence ID" value="GBM36976.1"/>
    <property type="molecule type" value="Genomic_DNA"/>
</dbReference>
<feature type="non-terminal residue" evidence="1">
    <location>
        <position position="1"/>
    </location>
</feature>
<accession>A0A4Y2F924</accession>
<organism evidence="1 2">
    <name type="scientific">Araneus ventricosus</name>
    <name type="common">Orbweaver spider</name>
    <name type="synonym">Epeira ventricosa</name>
    <dbReference type="NCBI Taxonomy" id="182803"/>
    <lineage>
        <taxon>Eukaryota</taxon>
        <taxon>Metazoa</taxon>
        <taxon>Ecdysozoa</taxon>
        <taxon>Arthropoda</taxon>
        <taxon>Chelicerata</taxon>
        <taxon>Arachnida</taxon>
        <taxon>Araneae</taxon>
        <taxon>Araneomorphae</taxon>
        <taxon>Entelegynae</taxon>
        <taxon>Araneoidea</taxon>
        <taxon>Araneidae</taxon>
        <taxon>Araneus</taxon>
    </lineage>
</organism>
<dbReference type="Proteomes" id="UP000499080">
    <property type="component" value="Unassembled WGS sequence"/>
</dbReference>
<reference evidence="1 2" key="1">
    <citation type="journal article" date="2019" name="Sci. Rep.">
        <title>Orb-weaving spider Araneus ventricosus genome elucidates the spidroin gene catalogue.</title>
        <authorList>
            <person name="Kono N."/>
            <person name="Nakamura H."/>
            <person name="Ohtoshi R."/>
            <person name="Moran D.A.P."/>
            <person name="Shinohara A."/>
            <person name="Yoshida Y."/>
            <person name="Fujiwara M."/>
            <person name="Mori M."/>
            <person name="Tomita M."/>
            <person name="Arakawa K."/>
        </authorList>
    </citation>
    <scope>NUCLEOTIDE SEQUENCE [LARGE SCALE GENOMIC DNA]</scope>
</reference>